<protein>
    <submittedName>
        <fullName evidence="2">Relaxase/mobilization nuclease domain-containing protein</fullName>
    </submittedName>
</protein>
<comment type="caution">
    <text evidence="2">The sequence shown here is derived from an EMBL/GenBank/DDBJ whole genome shotgun (WGS) entry which is preliminary data.</text>
</comment>
<dbReference type="InterPro" id="IPR005094">
    <property type="entry name" value="Endonuclease_MobA/VirD2"/>
</dbReference>
<organism evidence="2 3">
    <name type="scientific">Pseudomonas iridis</name>
    <dbReference type="NCBI Taxonomy" id="2710587"/>
    <lineage>
        <taxon>Bacteria</taxon>
        <taxon>Pseudomonadati</taxon>
        <taxon>Pseudomonadota</taxon>
        <taxon>Gammaproteobacteria</taxon>
        <taxon>Pseudomonadales</taxon>
        <taxon>Pseudomonadaceae</taxon>
        <taxon>Pseudomonas</taxon>
    </lineage>
</organism>
<sequence>MISKGKDFSATFRNRLVYEFAARAQDFEKRKHVEFVGGNLISKNPYYEVVDDGERKVFVDVEPIIHEFENYTRLYKGESQKLCGHYILSLSKGETLTATEWAEAVRRYMCNLGYDETTKYVSVIHRDTDCEHAHIVSSRVRLVEADPLSSRSALGAHFELVSDSNDRYKGMDAAREIEQLYDLAVPASDGWTKELGKGDPEKDQAHIIRGISKAIFKASNRPSNMSQLVDRFAERGIQIRVRDKNGLIEGISYRLDRQDGRWISGSTIMSTKLTFQSLLRNGLSYIAFRDNAKLGLGMPTASPDAQSVRNDGALFRAYVKISKPNQRLKSYFSKHYKRTYMHWSNDRTQLFMGFNFGISFTQLKKTRSEVELEIERERVAKILTEMFKLIQDIMDTLFRGMAVHFDQEANVADYPQTALRLSAPVTVDSSGQFVLDENWEESVMVQTRNQLSSLAKICHESEREAVLGLNA</sequence>
<dbReference type="Pfam" id="PF03432">
    <property type="entry name" value="Relaxase"/>
    <property type="match status" value="1"/>
</dbReference>
<gene>
    <name evidence="2" type="ORF">ACIOUF_15890</name>
</gene>
<name>A0ABW8DKS2_9PSED</name>
<dbReference type="RefSeq" id="WP_401232677.1">
    <property type="nucleotide sequence ID" value="NZ_JBIUVY010000025.1"/>
</dbReference>
<dbReference type="Proteomes" id="UP001617296">
    <property type="component" value="Unassembled WGS sequence"/>
</dbReference>
<dbReference type="EMBL" id="JBIUVY010000025">
    <property type="protein sequence ID" value="MFJ2287820.1"/>
    <property type="molecule type" value="Genomic_DNA"/>
</dbReference>
<reference evidence="2 3" key="1">
    <citation type="submission" date="2024-10" db="EMBL/GenBank/DDBJ databases">
        <title>The Natural Products Discovery Center: Release of the First 8490 Sequenced Strains for Exploring Actinobacteria Biosynthetic Diversity.</title>
        <authorList>
            <person name="Kalkreuter E."/>
            <person name="Kautsar S.A."/>
            <person name="Yang D."/>
            <person name="Bader C.D."/>
            <person name="Teijaro C.N."/>
            <person name="Fluegel L."/>
            <person name="Davis C.M."/>
            <person name="Simpson J.R."/>
            <person name="Lauterbach L."/>
            <person name="Steele A.D."/>
            <person name="Gui C."/>
            <person name="Meng S."/>
            <person name="Li G."/>
            <person name="Viehrig K."/>
            <person name="Ye F."/>
            <person name="Su P."/>
            <person name="Kiefer A.F."/>
            <person name="Nichols A."/>
            <person name="Cepeda A.J."/>
            <person name="Yan W."/>
            <person name="Fan B."/>
            <person name="Jiang Y."/>
            <person name="Adhikari A."/>
            <person name="Zheng C.-J."/>
            <person name="Schuster L."/>
            <person name="Cowan T.M."/>
            <person name="Smanski M.J."/>
            <person name="Chevrette M.G."/>
            <person name="De Carvalho L.P.S."/>
            <person name="Shen B."/>
        </authorList>
    </citation>
    <scope>NUCLEOTIDE SEQUENCE [LARGE SCALE GENOMIC DNA]</scope>
    <source>
        <strain evidence="2 3">NPDC087689</strain>
    </source>
</reference>
<evidence type="ECO:0000313" key="2">
    <source>
        <dbReference type="EMBL" id="MFJ2287820.1"/>
    </source>
</evidence>
<accession>A0ABW8DKS2</accession>
<evidence type="ECO:0000259" key="1">
    <source>
        <dbReference type="Pfam" id="PF03432"/>
    </source>
</evidence>
<evidence type="ECO:0000313" key="3">
    <source>
        <dbReference type="Proteomes" id="UP001617296"/>
    </source>
</evidence>
<keyword evidence="3" id="KW-1185">Reference proteome</keyword>
<proteinExistence type="predicted"/>
<feature type="domain" description="MobA/VirD2-like nuclease" evidence="1">
    <location>
        <begin position="59"/>
        <end position="183"/>
    </location>
</feature>